<accession>A0AAV5K8A8</accession>
<name>A0AAV5K8A8_9ROSI</name>
<keyword evidence="2" id="KW-1185">Reference proteome</keyword>
<dbReference type="EMBL" id="BPVZ01000052">
    <property type="protein sequence ID" value="GKV19090.1"/>
    <property type="molecule type" value="Genomic_DNA"/>
</dbReference>
<protein>
    <submittedName>
        <fullName evidence="1">Uncharacterized protein</fullName>
    </submittedName>
</protein>
<gene>
    <name evidence="1" type="ORF">SLEP1_g29387</name>
</gene>
<evidence type="ECO:0000313" key="2">
    <source>
        <dbReference type="Proteomes" id="UP001054252"/>
    </source>
</evidence>
<evidence type="ECO:0000313" key="1">
    <source>
        <dbReference type="EMBL" id="GKV19090.1"/>
    </source>
</evidence>
<dbReference type="AlphaFoldDB" id="A0AAV5K8A8"/>
<sequence>MNHNSISKQRKNKSNSDRWPEVLRLSLCFGLKCPAAALASAVTHTESAQASASNSPQSSLPSASLFSPVTPHGSLQRLPLFIFNNVLCLLKLRVPFLFLKTIFISLWR</sequence>
<organism evidence="1 2">
    <name type="scientific">Rubroshorea leprosula</name>
    <dbReference type="NCBI Taxonomy" id="152421"/>
    <lineage>
        <taxon>Eukaryota</taxon>
        <taxon>Viridiplantae</taxon>
        <taxon>Streptophyta</taxon>
        <taxon>Embryophyta</taxon>
        <taxon>Tracheophyta</taxon>
        <taxon>Spermatophyta</taxon>
        <taxon>Magnoliopsida</taxon>
        <taxon>eudicotyledons</taxon>
        <taxon>Gunneridae</taxon>
        <taxon>Pentapetalae</taxon>
        <taxon>rosids</taxon>
        <taxon>malvids</taxon>
        <taxon>Malvales</taxon>
        <taxon>Dipterocarpaceae</taxon>
        <taxon>Rubroshorea</taxon>
    </lineage>
</organism>
<reference evidence="1 2" key="1">
    <citation type="journal article" date="2021" name="Commun. Biol.">
        <title>The genome of Shorea leprosula (Dipterocarpaceae) highlights the ecological relevance of drought in aseasonal tropical rainforests.</title>
        <authorList>
            <person name="Ng K.K.S."/>
            <person name="Kobayashi M.J."/>
            <person name="Fawcett J.A."/>
            <person name="Hatakeyama M."/>
            <person name="Paape T."/>
            <person name="Ng C.H."/>
            <person name="Ang C.C."/>
            <person name="Tnah L.H."/>
            <person name="Lee C.T."/>
            <person name="Nishiyama T."/>
            <person name="Sese J."/>
            <person name="O'Brien M.J."/>
            <person name="Copetti D."/>
            <person name="Mohd Noor M.I."/>
            <person name="Ong R.C."/>
            <person name="Putra M."/>
            <person name="Sireger I.Z."/>
            <person name="Indrioko S."/>
            <person name="Kosugi Y."/>
            <person name="Izuno A."/>
            <person name="Isagi Y."/>
            <person name="Lee S.L."/>
            <person name="Shimizu K.K."/>
        </authorList>
    </citation>
    <scope>NUCLEOTIDE SEQUENCE [LARGE SCALE GENOMIC DNA]</scope>
    <source>
        <strain evidence="1">214</strain>
    </source>
</reference>
<proteinExistence type="predicted"/>
<comment type="caution">
    <text evidence="1">The sequence shown here is derived from an EMBL/GenBank/DDBJ whole genome shotgun (WGS) entry which is preliminary data.</text>
</comment>
<dbReference type="Proteomes" id="UP001054252">
    <property type="component" value="Unassembled WGS sequence"/>
</dbReference>